<keyword evidence="2 8" id="KW-0813">Transport</keyword>
<dbReference type="GO" id="GO:0005794">
    <property type="term" value="C:Golgi apparatus"/>
    <property type="evidence" value="ECO:0007669"/>
    <property type="project" value="UniProtKB-SubCell"/>
</dbReference>
<protein>
    <recommendedName>
        <fullName evidence="8">Trafficking protein particle complex subunit</fullName>
    </recommendedName>
</protein>
<proteinExistence type="inferred from homology"/>
<evidence type="ECO:0000256" key="8">
    <source>
        <dbReference type="RuleBase" id="RU366065"/>
    </source>
</evidence>
<evidence type="ECO:0000256" key="3">
    <source>
        <dbReference type="ARBA" id="ARBA00022824"/>
    </source>
</evidence>
<comment type="caution">
    <text evidence="9">The sequence shown here is derived from an EMBL/GenBank/DDBJ whole genome shotgun (WGS) entry which is preliminary data.</text>
</comment>
<keyword evidence="3 8" id="KW-0256">Endoplasmic reticulum</keyword>
<name>A0ABD0WGI8_UMBPY</name>
<evidence type="ECO:0000313" key="10">
    <source>
        <dbReference type="Proteomes" id="UP001557470"/>
    </source>
</evidence>
<evidence type="ECO:0000313" key="9">
    <source>
        <dbReference type="EMBL" id="KAL0970774.1"/>
    </source>
</evidence>
<dbReference type="SUPFAM" id="SSF64356">
    <property type="entry name" value="SNARE-like"/>
    <property type="match status" value="1"/>
</dbReference>
<reference evidence="9 10" key="1">
    <citation type="submission" date="2024-06" db="EMBL/GenBank/DDBJ databases">
        <authorList>
            <person name="Pan Q."/>
            <person name="Wen M."/>
            <person name="Jouanno E."/>
            <person name="Zahm M."/>
            <person name="Klopp C."/>
            <person name="Cabau C."/>
            <person name="Louis A."/>
            <person name="Berthelot C."/>
            <person name="Parey E."/>
            <person name="Roest Crollius H."/>
            <person name="Montfort J."/>
            <person name="Robinson-Rechavi M."/>
            <person name="Bouchez O."/>
            <person name="Lampietro C."/>
            <person name="Lopez Roques C."/>
            <person name="Donnadieu C."/>
            <person name="Postlethwait J."/>
            <person name="Bobe J."/>
            <person name="Verreycken H."/>
            <person name="Guiguen Y."/>
        </authorList>
    </citation>
    <scope>NUCLEOTIDE SEQUENCE [LARGE SCALE GENOMIC DNA]</scope>
    <source>
        <strain evidence="9">Up_M1</strain>
        <tissue evidence="9">Testis</tissue>
    </source>
</reference>
<dbReference type="PANTHER" id="PTHR23249">
    <property type="entry name" value="TRAFFICKING PROTEIN PARTICLE COMPLEX SUBUNIT"/>
    <property type="match status" value="1"/>
</dbReference>
<comment type="function">
    <text evidence="1">May play a role in vesicular transport from endoplasmic reticulum to Golgi.</text>
</comment>
<gene>
    <name evidence="9" type="ORF">UPYG_G00247230</name>
</gene>
<dbReference type="PANTHER" id="PTHR23249:SF16">
    <property type="entry name" value="TRAFFICKING PROTEIN PARTICLE COMPLEX SUBUNIT 1"/>
    <property type="match status" value="1"/>
</dbReference>
<evidence type="ECO:0000256" key="1">
    <source>
        <dbReference type="ARBA" id="ARBA00002910"/>
    </source>
</evidence>
<dbReference type="FunFam" id="3.30.450.70:FF:000004">
    <property type="entry name" value="Trafficking protein particle complex 1"/>
    <property type="match status" value="1"/>
</dbReference>
<dbReference type="Gene3D" id="3.30.450.70">
    <property type="match status" value="1"/>
</dbReference>
<dbReference type="CDD" id="cd14855">
    <property type="entry name" value="TRAPPC1_MUM2"/>
    <property type="match status" value="1"/>
</dbReference>
<dbReference type="AlphaFoldDB" id="A0ABD0WGI8"/>
<keyword evidence="5 8" id="KW-0333">Golgi apparatus</keyword>
<comment type="subunit">
    <text evidence="7">Part of the multisubunit transport protein particle (TRAPP) complex. The heterodimer TRAPPC6B-TRAPPC3 interacts with TRAPPC1 likely providing a core for TRAPP complex formation.</text>
</comment>
<evidence type="ECO:0000256" key="5">
    <source>
        <dbReference type="ARBA" id="ARBA00023034"/>
    </source>
</evidence>
<keyword evidence="10" id="KW-1185">Reference proteome</keyword>
<dbReference type="GO" id="GO:0005783">
    <property type="term" value="C:endoplasmic reticulum"/>
    <property type="evidence" value="ECO:0007669"/>
    <property type="project" value="UniProtKB-SubCell"/>
</dbReference>
<dbReference type="Proteomes" id="UP001557470">
    <property type="component" value="Unassembled WGS sequence"/>
</dbReference>
<dbReference type="Pfam" id="PF04099">
    <property type="entry name" value="Sybindin"/>
    <property type="match status" value="1"/>
</dbReference>
<evidence type="ECO:0000256" key="2">
    <source>
        <dbReference type="ARBA" id="ARBA00022448"/>
    </source>
</evidence>
<dbReference type="InterPro" id="IPR011012">
    <property type="entry name" value="Longin-like_dom_sf"/>
</dbReference>
<sequence>MTVIKKFIFPSGRRIVSCGVLSCETGRQSSVNLSPVTCGMTVHNLYIFDRNGSCLHYGEWNRKKEAGISKDEEFKLMYGMLFSIRSFCSKMSPLDMKDGFLSFQTSKYKLHYYETPTGVKIIMNTDLGVPNARDILHQIYSTLYVEYIVKNPL</sequence>
<keyword evidence="4 8" id="KW-0931">ER-Golgi transport</keyword>
<dbReference type="InterPro" id="IPR007233">
    <property type="entry name" value="TRAPPC"/>
</dbReference>
<dbReference type="SMART" id="SM01399">
    <property type="entry name" value="Sybindin"/>
    <property type="match status" value="1"/>
</dbReference>
<evidence type="ECO:0000256" key="4">
    <source>
        <dbReference type="ARBA" id="ARBA00022892"/>
    </source>
</evidence>
<organism evidence="9 10">
    <name type="scientific">Umbra pygmaea</name>
    <name type="common">Eastern mudminnow</name>
    <dbReference type="NCBI Taxonomy" id="75934"/>
    <lineage>
        <taxon>Eukaryota</taxon>
        <taxon>Metazoa</taxon>
        <taxon>Chordata</taxon>
        <taxon>Craniata</taxon>
        <taxon>Vertebrata</taxon>
        <taxon>Euteleostomi</taxon>
        <taxon>Actinopterygii</taxon>
        <taxon>Neopterygii</taxon>
        <taxon>Teleostei</taxon>
        <taxon>Protacanthopterygii</taxon>
        <taxon>Esociformes</taxon>
        <taxon>Umbridae</taxon>
        <taxon>Umbra</taxon>
    </lineage>
</organism>
<evidence type="ECO:0000256" key="6">
    <source>
        <dbReference type="ARBA" id="ARBA00038167"/>
    </source>
</evidence>
<evidence type="ECO:0000256" key="7">
    <source>
        <dbReference type="ARBA" id="ARBA00062874"/>
    </source>
</evidence>
<comment type="subcellular location">
    <subcellularLocation>
        <location evidence="8">Endoplasmic reticulum</location>
    </subcellularLocation>
    <subcellularLocation>
        <location evidence="8">Golgi apparatus</location>
        <location evidence="8">cis-Golgi network</location>
    </subcellularLocation>
</comment>
<dbReference type="GO" id="GO:0030008">
    <property type="term" value="C:TRAPP complex"/>
    <property type="evidence" value="ECO:0007669"/>
    <property type="project" value="UniProtKB-UniRule"/>
</dbReference>
<accession>A0ABD0WGI8</accession>
<comment type="similarity">
    <text evidence="6">Belongs to the TRAPP small subunits family. BET5 subfamily.</text>
</comment>
<dbReference type="EMBL" id="JAGEUA010000007">
    <property type="protein sequence ID" value="KAL0970774.1"/>
    <property type="molecule type" value="Genomic_DNA"/>
</dbReference>
<dbReference type="GO" id="GO:0006888">
    <property type="term" value="P:endoplasmic reticulum to Golgi vesicle-mediated transport"/>
    <property type="evidence" value="ECO:0007669"/>
    <property type="project" value="UniProtKB-UniRule"/>
</dbReference>